<dbReference type="PATRIC" id="fig|1179773.3.peg.2705"/>
<evidence type="ECO:0000256" key="3">
    <source>
        <dbReference type="SAM" id="SignalP"/>
    </source>
</evidence>
<evidence type="ECO:0000313" key="5">
    <source>
        <dbReference type="Proteomes" id="UP000006281"/>
    </source>
</evidence>
<dbReference type="STRING" id="1179773.BN6_27070"/>
<dbReference type="Gene3D" id="3.40.190.10">
    <property type="entry name" value="Periplasmic binding protein-like II"/>
    <property type="match status" value="2"/>
</dbReference>
<evidence type="ECO:0000313" key="4">
    <source>
        <dbReference type="EMBL" id="CCH30019.1"/>
    </source>
</evidence>
<dbReference type="KEGG" id="sesp:BN6_27070"/>
<dbReference type="Proteomes" id="UP000006281">
    <property type="component" value="Chromosome"/>
</dbReference>
<reference evidence="4 5" key="1">
    <citation type="journal article" date="2012" name="BMC Genomics">
        <title>Complete genome sequence of Saccharothrix espanaensis DSM 44229T and comparison to the other completely sequenced Pseudonocardiaceae.</title>
        <authorList>
            <person name="Strobel T."/>
            <person name="Al-Dilaimi A."/>
            <person name="Blom J."/>
            <person name="Gessner A."/>
            <person name="Kalinowski J."/>
            <person name="Luzhetska M."/>
            <person name="Puhler A."/>
            <person name="Szczepanowski R."/>
            <person name="Bechthold A."/>
            <person name="Ruckert C."/>
        </authorList>
    </citation>
    <scope>NUCLEOTIDE SEQUENCE [LARGE SCALE GENOMIC DNA]</scope>
    <source>
        <strain evidence="5">ATCC 51144 / DSM 44229 / JCM 9112 / NBRC 15066 / NRRL 15764</strain>
    </source>
</reference>
<comment type="similarity">
    <text evidence="1">Belongs to the bacterial solute-binding protein 1 family.</text>
</comment>
<keyword evidence="4" id="KW-0449">Lipoprotein</keyword>
<dbReference type="SUPFAM" id="SSF53850">
    <property type="entry name" value="Periplasmic binding protein-like II"/>
    <property type="match status" value="1"/>
</dbReference>
<dbReference type="Pfam" id="PF13416">
    <property type="entry name" value="SBP_bac_8"/>
    <property type="match status" value="1"/>
</dbReference>
<dbReference type="OrthoDB" id="8663148at2"/>
<dbReference type="HOGENOM" id="CLU_027068_1_0_11"/>
<dbReference type="InterPro" id="IPR006059">
    <property type="entry name" value="SBP"/>
</dbReference>
<dbReference type="BioCyc" id="SESP1179773:BN6_RS13125-MONOMER"/>
<dbReference type="PROSITE" id="PS51257">
    <property type="entry name" value="PROKAR_LIPOPROTEIN"/>
    <property type="match status" value="1"/>
</dbReference>
<gene>
    <name evidence="4" type="ordered locus">BN6_27070</name>
</gene>
<dbReference type="PANTHER" id="PTHR43649">
    <property type="entry name" value="ARABINOSE-BINDING PROTEIN-RELATED"/>
    <property type="match status" value="1"/>
</dbReference>
<keyword evidence="5" id="KW-1185">Reference proteome</keyword>
<dbReference type="eggNOG" id="COG1653">
    <property type="taxonomic scope" value="Bacteria"/>
</dbReference>
<dbReference type="AlphaFoldDB" id="K0JZC2"/>
<proteinExistence type="inferred from homology"/>
<dbReference type="PANTHER" id="PTHR43649:SF29">
    <property type="entry name" value="OSMOPROTECTIVE COMPOUNDS-BINDING PROTEIN GGTB"/>
    <property type="match status" value="1"/>
</dbReference>
<feature type="chain" id="PRO_5003835741" evidence="3">
    <location>
        <begin position="22"/>
        <end position="434"/>
    </location>
</feature>
<organism evidence="4 5">
    <name type="scientific">Saccharothrix espanaensis (strain ATCC 51144 / DSM 44229 / JCM 9112 / NBRC 15066 / NRRL 15764)</name>
    <dbReference type="NCBI Taxonomy" id="1179773"/>
    <lineage>
        <taxon>Bacteria</taxon>
        <taxon>Bacillati</taxon>
        <taxon>Actinomycetota</taxon>
        <taxon>Actinomycetes</taxon>
        <taxon>Pseudonocardiales</taxon>
        <taxon>Pseudonocardiaceae</taxon>
        <taxon>Saccharothrix</taxon>
    </lineage>
</organism>
<protein>
    <submittedName>
        <fullName evidence="4">ABC-type transporter, substrate-binding lipoprotein</fullName>
    </submittedName>
</protein>
<evidence type="ECO:0000256" key="2">
    <source>
        <dbReference type="ARBA" id="ARBA00022448"/>
    </source>
</evidence>
<dbReference type="EMBL" id="HE804045">
    <property type="protein sequence ID" value="CCH30019.1"/>
    <property type="molecule type" value="Genomic_DNA"/>
</dbReference>
<keyword evidence="2" id="KW-0813">Transport</keyword>
<evidence type="ECO:0000256" key="1">
    <source>
        <dbReference type="ARBA" id="ARBA00008520"/>
    </source>
</evidence>
<name>K0JZC2_SACES</name>
<dbReference type="InterPro" id="IPR050490">
    <property type="entry name" value="Bact_solute-bd_prot1"/>
</dbReference>
<sequence>MSRLKVTAALVAALGVVTACAAGTTTPGPDGKALSGQTVEVIGPWTGDEQLRFEQVLAAFKDKTGAEVRYTPAGDELPTVLQTRVQGGTPPNVALVAQPGLVEQLAKAGSVKVVSSEVEKAVTEHNAGVWKKLGTFDGQLYGVHFKSANKSTVWYSEKAFGAVGAEPPATWEDFLKVGRAVVDTGQAAVSVGGADGWTLTDWFENVYLRTAGPENYDKLARHEIPWTDPSVREALATLGELFGDSRLVEGGATGALQTEFPQSVINVFGDAPKAAMVFEADFVASVIRTSTKAKVGEDAKFFKFPAIGGSEDAVVAGGDMAVQLKDDQATTELMKFLASPESGRVWAKLGGFLSPNRSIPVDDYADDVTRELAKQLVDAGDNVRFDMSDLAPAAFGGTKGAGEWKALQDFLANPKDVDAAVQRLESEAAKAYQK</sequence>
<keyword evidence="3" id="KW-0732">Signal</keyword>
<accession>K0JZC2</accession>
<feature type="signal peptide" evidence="3">
    <location>
        <begin position="1"/>
        <end position="21"/>
    </location>
</feature>
<dbReference type="RefSeq" id="WP_015100131.1">
    <property type="nucleotide sequence ID" value="NC_019673.1"/>
</dbReference>